<protein>
    <recommendedName>
        <fullName evidence="4">Tripartite tricarboxylate transporter family receptor</fullName>
    </recommendedName>
</protein>
<organism evidence="2 3">
    <name type="scientific">Achromobacter veterisilvae</name>
    <dbReference type="NCBI Taxonomy" id="2069367"/>
    <lineage>
        <taxon>Bacteria</taxon>
        <taxon>Pseudomonadati</taxon>
        <taxon>Pseudomonadota</taxon>
        <taxon>Betaproteobacteria</taxon>
        <taxon>Burkholderiales</taxon>
        <taxon>Alcaligenaceae</taxon>
        <taxon>Achromobacter</taxon>
    </lineage>
</organism>
<dbReference type="RefSeq" id="WP_129238876.1">
    <property type="nucleotide sequence ID" value="NZ_UFQC01000001.1"/>
</dbReference>
<dbReference type="OrthoDB" id="8806200at2"/>
<evidence type="ECO:0000313" key="2">
    <source>
        <dbReference type="EMBL" id="SSW62418.1"/>
    </source>
</evidence>
<dbReference type="Pfam" id="PF03401">
    <property type="entry name" value="TctC"/>
    <property type="match status" value="1"/>
</dbReference>
<dbReference type="SUPFAM" id="SSF53850">
    <property type="entry name" value="Periplasmic binding protein-like II"/>
    <property type="match status" value="1"/>
</dbReference>
<dbReference type="Proteomes" id="UP000289465">
    <property type="component" value="Unassembled WGS sequence"/>
</dbReference>
<sequence length="340" mass="35597">MSIERKSIVRGGLGLLAAVVLGVGLLGNFAGSAPVPGEDANRYPNRPVKIIVPVSAGGSADKLARTVAQKLGEKWNQSVVVENQPGGSSAIGNAAVAHARGDGYTLLLAGDALSLNALQPGKLSYDPLRDLRGVTKAVVNPQLLVVRPGLGVRTFQEFVELVRRRPGEISLALPGGAGSLQHLAVELLNERIGAKTNQIPYPGGGPATLDVLGGHVDAMLITLAAATENVRSGKLVALAVTTPYRSKALPDVPTVQEAGLADYTVESWQGFSVPASTPRAIVDRIHRDVVAVLREPDTSTLLENLGFTIAASTPEAVDQTVRDDIATYRRVIVSADVQLK</sequence>
<evidence type="ECO:0000313" key="3">
    <source>
        <dbReference type="Proteomes" id="UP000289465"/>
    </source>
</evidence>
<dbReference type="PIRSF" id="PIRSF017082">
    <property type="entry name" value="YflP"/>
    <property type="match status" value="1"/>
</dbReference>
<evidence type="ECO:0008006" key="4">
    <source>
        <dbReference type="Google" id="ProtNLM"/>
    </source>
</evidence>
<dbReference type="AlphaFoldDB" id="A0A446C3H6"/>
<dbReference type="Gene3D" id="3.40.190.10">
    <property type="entry name" value="Periplasmic binding protein-like II"/>
    <property type="match status" value="1"/>
</dbReference>
<dbReference type="CDD" id="cd13578">
    <property type="entry name" value="PBP2_Bug27"/>
    <property type="match status" value="1"/>
</dbReference>
<evidence type="ECO:0000256" key="1">
    <source>
        <dbReference type="ARBA" id="ARBA00006987"/>
    </source>
</evidence>
<dbReference type="EMBL" id="UFQC01000001">
    <property type="protein sequence ID" value="SSW62418.1"/>
    <property type="molecule type" value="Genomic_DNA"/>
</dbReference>
<comment type="similarity">
    <text evidence="1">Belongs to the UPF0065 (bug) family.</text>
</comment>
<reference evidence="2 3" key="1">
    <citation type="submission" date="2018-07" db="EMBL/GenBank/DDBJ databases">
        <authorList>
            <person name="Peeters C."/>
        </authorList>
    </citation>
    <scope>NUCLEOTIDE SEQUENCE [LARGE SCALE GENOMIC DNA]</scope>
    <source>
        <strain evidence="2 3">LMG 30378</strain>
    </source>
</reference>
<accession>A0A446C3H6</accession>
<dbReference type="PANTHER" id="PTHR42928">
    <property type="entry name" value="TRICARBOXYLATE-BINDING PROTEIN"/>
    <property type="match status" value="1"/>
</dbReference>
<dbReference type="Gene3D" id="3.40.190.150">
    <property type="entry name" value="Bordetella uptake gene, domain 1"/>
    <property type="match status" value="1"/>
</dbReference>
<dbReference type="PANTHER" id="PTHR42928:SF5">
    <property type="entry name" value="BLR1237 PROTEIN"/>
    <property type="match status" value="1"/>
</dbReference>
<name>A0A446C3H6_9BURK</name>
<dbReference type="InterPro" id="IPR042100">
    <property type="entry name" value="Bug_dom1"/>
</dbReference>
<gene>
    <name evidence="2" type="ORF">AVE30378_00162</name>
</gene>
<proteinExistence type="inferred from homology"/>
<dbReference type="InterPro" id="IPR005064">
    <property type="entry name" value="BUG"/>
</dbReference>